<dbReference type="PROSITE" id="PS50800">
    <property type="entry name" value="SAP"/>
    <property type="match status" value="1"/>
</dbReference>
<accession>F0YIQ3</accession>
<dbReference type="PANTHER" id="PTHR13142:SF1">
    <property type="entry name" value="INNER CENTROMERE PROTEIN"/>
    <property type="match status" value="1"/>
</dbReference>
<proteinExistence type="inferred from homology"/>
<reference evidence="10 11" key="1">
    <citation type="journal article" date="2011" name="Proc. Natl. Acad. Sci. U.S.A.">
        <title>Niche of harmful alga Aureococcus anophagefferens revealed through ecogenomics.</title>
        <authorList>
            <person name="Gobler C.J."/>
            <person name="Berry D.L."/>
            <person name="Dyhrman S.T."/>
            <person name="Wilhelm S.W."/>
            <person name="Salamov A."/>
            <person name="Lobanov A.V."/>
            <person name="Zhang Y."/>
            <person name="Collier J.L."/>
            <person name="Wurch L.L."/>
            <person name="Kustka A.B."/>
            <person name="Dill B.D."/>
            <person name="Shah M."/>
            <person name="VerBerkmoes N.C."/>
            <person name="Kuo A."/>
            <person name="Terry A."/>
            <person name="Pangilinan J."/>
            <person name="Lindquist E.A."/>
            <person name="Lucas S."/>
            <person name="Paulsen I.T."/>
            <person name="Hattenrath-Lehmann T.K."/>
            <person name="Talmage S.C."/>
            <person name="Walker E.A."/>
            <person name="Koch F."/>
            <person name="Burson A.M."/>
            <person name="Marcoval M.A."/>
            <person name="Tang Y.Z."/>
            <person name="Lecleir G.R."/>
            <person name="Coyne K.J."/>
            <person name="Berg G.M."/>
            <person name="Bertrand E.M."/>
            <person name="Saito M.A."/>
            <person name="Gladyshev V.N."/>
            <person name="Grigoriev I.V."/>
        </authorList>
    </citation>
    <scope>NUCLEOTIDE SEQUENCE [LARGE SCALE GENOMIC DNA]</scope>
    <source>
        <strain evidence="11">CCMP 1984</strain>
    </source>
</reference>
<evidence type="ECO:0000313" key="10">
    <source>
        <dbReference type="EMBL" id="EGB04931.1"/>
    </source>
</evidence>
<dbReference type="InterPro" id="IPR003034">
    <property type="entry name" value="SAP_dom"/>
</dbReference>
<dbReference type="Gene3D" id="6.10.250.2990">
    <property type="match status" value="1"/>
</dbReference>
<comment type="subcellular location">
    <subcellularLocation>
        <location evidence="2">Cytoplasm</location>
        <location evidence="2">Cytoskeleton</location>
        <location evidence="2">Spindle</location>
    </subcellularLocation>
    <subcellularLocation>
        <location evidence="1">Nucleus</location>
    </subcellularLocation>
</comment>
<feature type="compositionally biased region" description="Polar residues" evidence="8">
    <location>
        <begin position="236"/>
        <end position="245"/>
    </location>
</feature>
<keyword evidence="7" id="KW-0539">Nucleus</keyword>
<evidence type="ECO:0000256" key="8">
    <source>
        <dbReference type="SAM" id="MobiDB-lite"/>
    </source>
</evidence>
<evidence type="ECO:0000313" key="11">
    <source>
        <dbReference type="Proteomes" id="UP000002729"/>
    </source>
</evidence>
<dbReference type="SUPFAM" id="SSF68906">
    <property type="entry name" value="SAP domain"/>
    <property type="match status" value="1"/>
</dbReference>
<dbReference type="Gene3D" id="1.10.720.30">
    <property type="entry name" value="SAP domain"/>
    <property type="match status" value="1"/>
</dbReference>
<keyword evidence="4" id="KW-0963">Cytoplasm</keyword>
<dbReference type="InParanoid" id="F0YIQ3"/>
<dbReference type="eggNOG" id="ENOG502SGSW">
    <property type="taxonomic scope" value="Eukaryota"/>
</dbReference>
<feature type="domain" description="SAP" evidence="9">
    <location>
        <begin position="103"/>
        <end position="137"/>
    </location>
</feature>
<dbReference type="GeneID" id="20228683"/>
<evidence type="ECO:0000256" key="7">
    <source>
        <dbReference type="ARBA" id="ARBA00023242"/>
    </source>
</evidence>
<evidence type="ECO:0000256" key="4">
    <source>
        <dbReference type="ARBA" id="ARBA00022490"/>
    </source>
</evidence>
<dbReference type="OrthoDB" id="6123at2759"/>
<dbReference type="RefSeq" id="XP_009040286.1">
    <property type="nucleotide sequence ID" value="XM_009042038.1"/>
</dbReference>
<gene>
    <name evidence="10" type="ORF">AURANDRAFT_72381</name>
</gene>
<organism evidence="11">
    <name type="scientific">Aureococcus anophagefferens</name>
    <name type="common">Harmful bloom alga</name>
    <dbReference type="NCBI Taxonomy" id="44056"/>
    <lineage>
        <taxon>Eukaryota</taxon>
        <taxon>Sar</taxon>
        <taxon>Stramenopiles</taxon>
        <taxon>Ochrophyta</taxon>
        <taxon>Pelagophyceae</taxon>
        <taxon>Pelagomonadales</taxon>
        <taxon>Pelagomonadaceae</taxon>
        <taxon>Aureococcus</taxon>
    </lineage>
</organism>
<dbReference type="GO" id="GO:0005634">
    <property type="term" value="C:nucleus"/>
    <property type="evidence" value="ECO:0007669"/>
    <property type="project" value="UniProtKB-SubCell"/>
</dbReference>
<dbReference type="GO" id="GO:0005819">
    <property type="term" value="C:spindle"/>
    <property type="evidence" value="ECO:0007669"/>
    <property type="project" value="UniProtKB-SubCell"/>
</dbReference>
<comment type="similarity">
    <text evidence="3">Belongs to the INCENP family.</text>
</comment>
<evidence type="ECO:0000256" key="3">
    <source>
        <dbReference type="ARBA" id="ARBA00010042"/>
    </source>
</evidence>
<keyword evidence="11" id="KW-1185">Reference proteome</keyword>
<dbReference type="KEGG" id="aaf:AURANDRAFT_72381"/>
<dbReference type="EMBL" id="GL833145">
    <property type="protein sequence ID" value="EGB04931.1"/>
    <property type="molecule type" value="Genomic_DNA"/>
</dbReference>
<evidence type="ECO:0000256" key="2">
    <source>
        <dbReference type="ARBA" id="ARBA00004186"/>
    </source>
</evidence>
<keyword evidence="6" id="KW-0206">Cytoskeleton</keyword>
<dbReference type="InterPro" id="IPR036361">
    <property type="entry name" value="SAP_dom_sf"/>
</dbReference>
<dbReference type="Pfam" id="PF02037">
    <property type="entry name" value="SAP"/>
    <property type="match status" value="1"/>
</dbReference>
<dbReference type="Pfam" id="PF03941">
    <property type="entry name" value="INCENP_ARK-bind"/>
    <property type="match status" value="1"/>
</dbReference>
<evidence type="ECO:0000256" key="5">
    <source>
        <dbReference type="ARBA" id="ARBA00022829"/>
    </source>
</evidence>
<keyword evidence="5" id="KW-0159">Chromosome partition</keyword>
<feature type="compositionally biased region" description="Low complexity" evidence="8">
    <location>
        <begin position="203"/>
        <end position="212"/>
    </location>
</feature>
<evidence type="ECO:0000259" key="9">
    <source>
        <dbReference type="PROSITE" id="PS50800"/>
    </source>
</evidence>
<protein>
    <recommendedName>
        <fullName evidence="9">SAP domain-containing protein</fullName>
    </recommendedName>
</protein>
<dbReference type="GO" id="GO:0007059">
    <property type="term" value="P:chromosome segregation"/>
    <property type="evidence" value="ECO:0007669"/>
    <property type="project" value="UniProtKB-KW"/>
</dbReference>
<evidence type="ECO:0000256" key="1">
    <source>
        <dbReference type="ARBA" id="ARBA00004123"/>
    </source>
</evidence>
<evidence type="ECO:0000256" key="6">
    <source>
        <dbReference type="ARBA" id="ARBA00023212"/>
    </source>
</evidence>
<dbReference type="PANTHER" id="PTHR13142">
    <property type="entry name" value="INNER CENTROMERE PROTEIN"/>
    <property type="match status" value="1"/>
</dbReference>
<dbReference type="InterPro" id="IPR005635">
    <property type="entry name" value="Inner_centromere_prot_ARK-bd"/>
</dbReference>
<feature type="region of interest" description="Disordered" evidence="8">
    <location>
        <begin position="362"/>
        <end position="392"/>
    </location>
</feature>
<dbReference type="Proteomes" id="UP000002729">
    <property type="component" value="Unassembled WGS sequence"/>
</dbReference>
<dbReference type="AlphaFoldDB" id="F0YIQ3"/>
<feature type="region of interest" description="Disordered" evidence="8">
    <location>
        <begin position="203"/>
        <end position="265"/>
    </location>
</feature>
<sequence length="465" mass="51704">MARTDYGRTDYVSLVLNRLEKLCDNYISKAQDLASADRTLLEEQLNHTRKKLRGPNGASMRNPLTQKNVVGTNALPTVLKSPQIPMVECMLLKKFRDNARKLTEMYTFKDLQRELKARGLRASGKKQELKDRLEASLAQELSSIAAKNAEINTNICINDCVTQECMIKELPEAITAPAVTGVAVASVTAPTTWKIIPESNSLSSISSGLVDSEGPKSAPESLPYPSAGNAELRPAETTNAPSSCLSEARAHQAGVQDFEQEGQLKKERECTMNEDAVRRVAAIKRREEAEKRRQFQEKDQCRVDKAACEISRETPIVELPASIHQNTLIPVLTGTKSLTPGPDIREEPHKSLPKAMLKPLSPIDTYEISDREESTDDDEDNEDRRHKHVPAWASGTNLREALRAQANSDPSAVFLVGASSCDLKNIFKTDRAFKKRTSSQNWGMDLSTQIERQKYRAEMGFTPPK</sequence>
<name>F0YIQ3_AURAN</name>